<protein>
    <submittedName>
        <fullName evidence="1">Uncharacterized protein</fullName>
    </submittedName>
</protein>
<evidence type="ECO:0000313" key="1">
    <source>
        <dbReference type="EMBL" id="KAI5073766.1"/>
    </source>
</evidence>
<sequence>MEQRVNGSSLIVREGLKNSTKVGRGSMGRAEEFWIWSHSGLREEFKRQPKHESSIYLHTRMAAADLIMPARPWLLLLFLFVLTSLLQLRLASAQSKMVFAHYMLYSFLYSDDIAGFTREIALAKAYGIDGFALNTGIWNDIYQTRADYLYQAAAENDFKLFFSADMSGSLTLDNIRTMLTRYAGYSSQLIVNGKQFISTFAGRTIPIPPYTDVLSSWRDGVFAGAAGNYYFVPFFETGGTQSDISYILDQFGSILSGLLAWDTSAWPYVNGAVSDAADRAYIVSCSAAGKIYMASVSPWFYSNSSSIKGRYFIPWYKTGQQPAIDSASKEAIYIFYYKQSKVGSTAANSDVLDDKVYVTVLLYQVADIVINSGTQSTPFQGVPAGLQSLSVAFNPGKQSASVTRGGTTVLAVTGDLLIVSPGSDYDFNVYANYKTAS</sequence>
<organism evidence="1 2">
    <name type="scientific">Adiantum capillus-veneris</name>
    <name type="common">Maidenhair fern</name>
    <dbReference type="NCBI Taxonomy" id="13818"/>
    <lineage>
        <taxon>Eukaryota</taxon>
        <taxon>Viridiplantae</taxon>
        <taxon>Streptophyta</taxon>
        <taxon>Embryophyta</taxon>
        <taxon>Tracheophyta</taxon>
        <taxon>Polypodiopsida</taxon>
        <taxon>Polypodiidae</taxon>
        <taxon>Polypodiales</taxon>
        <taxon>Pteridineae</taxon>
        <taxon>Pteridaceae</taxon>
        <taxon>Vittarioideae</taxon>
        <taxon>Adiantum</taxon>
    </lineage>
</organism>
<dbReference type="GO" id="GO:0051118">
    <property type="term" value="F:glucan endo-1,3-alpha-glucosidase activity"/>
    <property type="evidence" value="ECO:0007669"/>
    <property type="project" value="InterPro"/>
</dbReference>
<reference evidence="1" key="1">
    <citation type="submission" date="2021-01" db="EMBL/GenBank/DDBJ databases">
        <title>Adiantum capillus-veneris genome.</title>
        <authorList>
            <person name="Fang Y."/>
            <person name="Liao Q."/>
        </authorList>
    </citation>
    <scope>NUCLEOTIDE SEQUENCE</scope>
    <source>
        <strain evidence="1">H3</strain>
        <tissue evidence="1">Leaf</tissue>
    </source>
</reference>
<dbReference type="Pfam" id="PF03659">
    <property type="entry name" value="Glyco_hydro_71"/>
    <property type="match status" value="2"/>
</dbReference>
<name>A0A9D4ZI52_ADICA</name>
<gene>
    <name evidence="1" type="ORF">GOP47_0011779</name>
</gene>
<comment type="caution">
    <text evidence="1">The sequence shown here is derived from an EMBL/GenBank/DDBJ whole genome shotgun (WGS) entry which is preliminary data.</text>
</comment>
<dbReference type="EMBL" id="JABFUD020000011">
    <property type="protein sequence ID" value="KAI5073766.1"/>
    <property type="molecule type" value="Genomic_DNA"/>
</dbReference>
<proteinExistence type="predicted"/>
<accession>A0A9D4ZI52</accession>
<dbReference type="InterPro" id="IPR005197">
    <property type="entry name" value="Glyco_hydro_71"/>
</dbReference>
<dbReference type="CDD" id="cd11577">
    <property type="entry name" value="GH71"/>
    <property type="match status" value="1"/>
</dbReference>
<dbReference type="AlphaFoldDB" id="A0A9D4ZI52"/>
<keyword evidence="2" id="KW-1185">Reference proteome</keyword>
<dbReference type="Proteomes" id="UP000886520">
    <property type="component" value="Chromosome 11"/>
</dbReference>
<evidence type="ECO:0000313" key="2">
    <source>
        <dbReference type="Proteomes" id="UP000886520"/>
    </source>
</evidence>
<dbReference type="Gene3D" id="3.20.20.80">
    <property type="entry name" value="Glycosidases"/>
    <property type="match status" value="1"/>
</dbReference>
<dbReference type="OrthoDB" id="1878913at2759"/>